<dbReference type="InterPro" id="IPR002937">
    <property type="entry name" value="Amino_oxidase"/>
</dbReference>
<comment type="caution">
    <text evidence="2">The sequence shown here is derived from an EMBL/GenBank/DDBJ whole genome shotgun (WGS) entry which is preliminary data.</text>
</comment>
<feature type="domain" description="Amine oxidase" evidence="1">
    <location>
        <begin position="249"/>
        <end position="347"/>
    </location>
</feature>
<dbReference type="SUPFAM" id="SSF51905">
    <property type="entry name" value="FAD/NAD(P)-binding domain"/>
    <property type="match status" value="1"/>
</dbReference>
<dbReference type="EMBL" id="BLQM01000445">
    <property type="protein sequence ID" value="GMH90263.1"/>
    <property type="molecule type" value="Genomic_DNA"/>
</dbReference>
<evidence type="ECO:0000313" key="2">
    <source>
        <dbReference type="EMBL" id="GMH90263.1"/>
    </source>
</evidence>
<dbReference type="PANTHER" id="PTHR42923:SF17">
    <property type="entry name" value="AMINE OXIDASE DOMAIN-CONTAINING PROTEIN"/>
    <property type="match status" value="1"/>
</dbReference>
<dbReference type="Gene3D" id="3.90.660.10">
    <property type="match status" value="1"/>
</dbReference>
<gene>
    <name evidence="2" type="ORF">TL16_g11715</name>
</gene>
<accession>A0A9W7BPD4</accession>
<organism evidence="2 3">
    <name type="scientific">Triparma laevis f. inornata</name>
    <dbReference type="NCBI Taxonomy" id="1714386"/>
    <lineage>
        <taxon>Eukaryota</taxon>
        <taxon>Sar</taxon>
        <taxon>Stramenopiles</taxon>
        <taxon>Ochrophyta</taxon>
        <taxon>Bolidophyceae</taxon>
        <taxon>Parmales</taxon>
        <taxon>Triparmaceae</taxon>
        <taxon>Triparma</taxon>
    </lineage>
</organism>
<dbReference type="Pfam" id="PF01593">
    <property type="entry name" value="Amino_oxidase"/>
    <property type="match status" value="1"/>
</dbReference>
<sequence length="469" mass="52456">MSEDKPTVAIIGSGIAGLAATHILGEKYAVTIFEREATNSRPTPLPPQLGMDSQSISVPPCKGRVDVPLRIFNPRFYPLLTKLYTSTQVSFAPCSSEFSSSWITKEKGVAGYFKYSNLSIGKLGIPYFSLNLSPMNWLNSSHKYRPSYLKTLYSTVLHSVSLFRFFLFSPFYIGVRTGLGCKALTLGEYLKGGLIPYPKTFIYDLLYPMLSVVCTCSYSSLDAYPAKTIIDYYNTYGILTWFPNPFRTKLQYGGAHCRVTEGINSVCEKLSKRAVKCVFNSNVTEVIPGAKPLVKSKDGSVQEFDYVVVATQPHHASALLPQAKPELLEALKQWKYEHSCVYVHRCDSLMPSRNCDWSNVNIMVGPRTTGLDGSQCSIWLNRLDDTIPEDVYQTWNPAFKLEEDKILKYAEFTRPVVTMETERHCKVVKENQGSGGVFLVGSYSRFDMPLLENAVKSGKEVGELMGVSF</sequence>
<protein>
    <recommendedName>
        <fullName evidence="1">Amine oxidase domain-containing protein</fullName>
    </recommendedName>
</protein>
<reference evidence="3" key="1">
    <citation type="journal article" date="2023" name="Commun. Biol.">
        <title>Genome analysis of Parmales, the sister group of diatoms, reveals the evolutionary specialization of diatoms from phago-mixotrophs to photoautotrophs.</title>
        <authorList>
            <person name="Ban H."/>
            <person name="Sato S."/>
            <person name="Yoshikawa S."/>
            <person name="Yamada K."/>
            <person name="Nakamura Y."/>
            <person name="Ichinomiya M."/>
            <person name="Sato N."/>
            <person name="Blanc-Mathieu R."/>
            <person name="Endo H."/>
            <person name="Kuwata A."/>
            <person name="Ogata H."/>
        </authorList>
    </citation>
    <scope>NUCLEOTIDE SEQUENCE [LARGE SCALE GENOMIC DNA]</scope>
</reference>
<dbReference type="Proteomes" id="UP001162640">
    <property type="component" value="Unassembled WGS sequence"/>
</dbReference>
<name>A0A9W7BPD4_9STRA</name>
<dbReference type="GO" id="GO:0016491">
    <property type="term" value="F:oxidoreductase activity"/>
    <property type="evidence" value="ECO:0007669"/>
    <property type="project" value="InterPro"/>
</dbReference>
<dbReference type="PANTHER" id="PTHR42923">
    <property type="entry name" value="PROTOPORPHYRINOGEN OXIDASE"/>
    <property type="match status" value="1"/>
</dbReference>
<evidence type="ECO:0000259" key="1">
    <source>
        <dbReference type="Pfam" id="PF01593"/>
    </source>
</evidence>
<dbReference type="Gene3D" id="3.50.50.60">
    <property type="entry name" value="FAD/NAD(P)-binding domain"/>
    <property type="match status" value="2"/>
</dbReference>
<proteinExistence type="predicted"/>
<dbReference type="AlphaFoldDB" id="A0A9W7BPD4"/>
<evidence type="ECO:0000313" key="3">
    <source>
        <dbReference type="Proteomes" id="UP001162640"/>
    </source>
</evidence>
<dbReference type="InterPro" id="IPR050464">
    <property type="entry name" value="Zeta_carotene_desat/Oxidored"/>
</dbReference>
<dbReference type="InterPro" id="IPR036188">
    <property type="entry name" value="FAD/NAD-bd_sf"/>
</dbReference>